<dbReference type="PANTHER" id="PTHR21011:SF1">
    <property type="entry name" value="SMALL RIBOSOMAL SUBUNIT PROTEIN BS6M"/>
    <property type="match status" value="1"/>
</dbReference>
<dbReference type="GO" id="GO:0005840">
    <property type="term" value="C:ribosome"/>
    <property type="evidence" value="ECO:0007669"/>
    <property type="project" value="UniProtKB-KW"/>
</dbReference>
<dbReference type="InterPro" id="IPR000529">
    <property type="entry name" value="Ribosomal_bS6"/>
</dbReference>
<dbReference type="Gene3D" id="3.30.70.60">
    <property type="match status" value="1"/>
</dbReference>
<proteinExistence type="inferred from homology"/>
<evidence type="ECO:0000256" key="6">
    <source>
        <dbReference type="ARBA" id="ARBA00035104"/>
    </source>
</evidence>
<evidence type="ECO:0000313" key="11">
    <source>
        <dbReference type="Proteomes" id="UP001200313"/>
    </source>
</evidence>
<keyword evidence="11" id="KW-1185">Reference proteome</keyword>
<evidence type="ECO:0000256" key="5">
    <source>
        <dbReference type="ARBA" id="ARBA00023274"/>
    </source>
</evidence>
<accession>A0AAW5JM31</accession>
<dbReference type="InterPro" id="IPR020815">
    <property type="entry name" value="Ribosomal_bS6_CS"/>
</dbReference>
<dbReference type="NCBIfam" id="TIGR00166">
    <property type="entry name" value="S6"/>
    <property type="match status" value="1"/>
</dbReference>
<keyword evidence="4 8" id="KW-0689">Ribosomal protein</keyword>
<sequence length="98" mass="10963">MAKVNGNYEVVYILDPAMSEEATAALVAKFKTMAEAHGTVKEVDEWGKRRLAYPINDLNEGYYVLMSFDSDAAFPNELARVLRITDGVMRSQVVCLDE</sequence>
<evidence type="ECO:0000313" key="10">
    <source>
        <dbReference type="EMBL" id="MCQ4768929.1"/>
    </source>
</evidence>
<comment type="similarity">
    <text evidence="1 8">Belongs to the bacterial ribosomal protein bS6 family.</text>
</comment>
<dbReference type="GO" id="GO:0005737">
    <property type="term" value="C:cytoplasm"/>
    <property type="evidence" value="ECO:0007669"/>
    <property type="project" value="UniProtKB-ARBA"/>
</dbReference>
<dbReference type="Proteomes" id="UP001204562">
    <property type="component" value="Unassembled WGS sequence"/>
</dbReference>
<dbReference type="Proteomes" id="UP001200313">
    <property type="component" value="Unassembled WGS sequence"/>
</dbReference>
<dbReference type="InterPro" id="IPR020814">
    <property type="entry name" value="Ribosomal_S6_plastid/chlpt"/>
</dbReference>
<evidence type="ECO:0000256" key="7">
    <source>
        <dbReference type="ARBA" id="ARBA00035294"/>
    </source>
</evidence>
<dbReference type="CDD" id="cd00473">
    <property type="entry name" value="bS6"/>
    <property type="match status" value="1"/>
</dbReference>
<dbReference type="GO" id="GO:0070181">
    <property type="term" value="F:small ribosomal subunit rRNA binding"/>
    <property type="evidence" value="ECO:0007669"/>
    <property type="project" value="TreeGrafter"/>
</dbReference>
<dbReference type="RefSeq" id="WP_050616901.1">
    <property type="nucleotide sequence ID" value="NZ_JAKNJB010000026.1"/>
</dbReference>
<comment type="caution">
    <text evidence="10">The sequence shown here is derived from an EMBL/GenBank/DDBJ whole genome shotgun (WGS) entry which is preliminary data.</text>
</comment>
<dbReference type="InterPro" id="IPR014717">
    <property type="entry name" value="Transl_elong_EF1B/ribsomal_bS6"/>
</dbReference>
<evidence type="ECO:0000256" key="1">
    <source>
        <dbReference type="ARBA" id="ARBA00009512"/>
    </source>
</evidence>
<comment type="function">
    <text evidence="6 8">Binds together with bS18 to 16S ribosomal RNA.</text>
</comment>
<keyword evidence="5 8" id="KW-0687">Ribonucleoprotein</keyword>
<dbReference type="Pfam" id="PF01250">
    <property type="entry name" value="Ribosomal_S6"/>
    <property type="match status" value="1"/>
</dbReference>
<evidence type="ECO:0000256" key="4">
    <source>
        <dbReference type="ARBA" id="ARBA00022980"/>
    </source>
</evidence>
<dbReference type="EMBL" id="JANFYS010000001">
    <property type="protein sequence ID" value="MCQ4768929.1"/>
    <property type="molecule type" value="Genomic_DNA"/>
</dbReference>
<evidence type="ECO:0000256" key="3">
    <source>
        <dbReference type="ARBA" id="ARBA00022884"/>
    </source>
</evidence>
<protein>
    <recommendedName>
        <fullName evidence="7 8">Small ribosomal subunit protein bS6</fullName>
    </recommendedName>
</protein>
<evidence type="ECO:0000256" key="2">
    <source>
        <dbReference type="ARBA" id="ARBA00022730"/>
    </source>
</evidence>
<dbReference type="EMBL" id="JAKNJB010000026">
    <property type="protein sequence ID" value="MCG4528089.1"/>
    <property type="molecule type" value="Genomic_DNA"/>
</dbReference>
<reference evidence="9 11" key="1">
    <citation type="submission" date="2022-01" db="EMBL/GenBank/DDBJ databases">
        <title>Collection of gut derived symbiotic bacterial strains cultured from healthy donors.</title>
        <authorList>
            <person name="Lin H."/>
            <person name="Kohout C."/>
            <person name="Waligurski E."/>
            <person name="Pamer E.G."/>
        </authorList>
    </citation>
    <scope>NUCLEOTIDE SEQUENCE [LARGE SCALE GENOMIC DNA]</scope>
    <source>
        <strain evidence="9 11">DFI.3.7</strain>
    </source>
</reference>
<dbReference type="GO" id="GO:0003735">
    <property type="term" value="F:structural constituent of ribosome"/>
    <property type="evidence" value="ECO:0007669"/>
    <property type="project" value="InterPro"/>
</dbReference>
<dbReference type="HAMAP" id="MF_00360">
    <property type="entry name" value="Ribosomal_bS6"/>
    <property type="match status" value="1"/>
</dbReference>
<organism evidence="10 12">
    <name type="scientific">Intestinimonas massiliensis</name>
    <name type="common">ex Afouda et al. 2020</name>
    <dbReference type="NCBI Taxonomy" id="1673721"/>
    <lineage>
        <taxon>Bacteria</taxon>
        <taxon>Bacillati</taxon>
        <taxon>Bacillota</taxon>
        <taxon>Clostridia</taxon>
        <taxon>Eubacteriales</taxon>
        <taxon>Intestinimonas</taxon>
    </lineage>
</organism>
<gene>
    <name evidence="8 10" type="primary">rpsF</name>
    <name evidence="9" type="ORF">L0P79_13600</name>
    <name evidence="10" type="ORF">NE579_00415</name>
</gene>
<dbReference type="GO" id="GO:0006412">
    <property type="term" value="P:translation"/>
    <property type="evidence" value="ECO:0007669"/>
    <property type="project" value="UniProtKB-UniRule"/>
</dbReference>
<dbReference type="InterPro" id="IPR035980">
    <property type="entry name" value="Ribosomal_bS6_sf"/>
</dbReference>
<reference evidence="10" key="2">
    <citation type="submission" date="2022-06" db="EMBL/GenBank/DDBJ databases">
        <title>Isolation of gut microbiota from human fecal samples.</title>
        <authorList>
            <person name="Pamer E.G."/>
            <person name="Barat B."/>
            <person name="Waligurski E."/>
            <person name="Medina S."/>
            <person name="Paddock L."/>
            <person name="Mostad J."/>
        </authorList>
    </citation>
    <scope>NUCLEOTIDE SEQUENCE</scope>
    <source>
        <strain evidence="10">DFI.9.91</strain>
    </source>
</reference>
<dbReference type="PROSITE" id="PS01048">
    <property type="entry name" value="RIBOSOMAL_S6"/>
    <property type="match status" value="1"/>
</dbReference>
<keyword evidence="2 8" id="KW-0699">rRNA-binding</keyword>
<dbReference type="SUPFAM" id="SSF54995">
    <property type="entry name" value="Ribosomal protein S6"/>
    <property type="match status" value="1"/>
</dbReference>
<name>A0AAW5JM31_9FIRM</name>
<keyword evidence="3 8" id="KW-0694">RNA-binding</keyword>
<evidence type="ECO:0000313" key="9">
    <source>
        <dbReference type="EMBL" id="MCG4528089.1"/>
    </source>
</evidence>
<evidence type="ECO:0000313" key="12">
    <source>
        <dbReference type="Proteomes" id="UP001204562"/>
    </source>
</evidence>
<dbReference type="PANTHER" id="PTHR21011">
    <property type="entry name" value="MITOCHONDRIAL 28S RIBOSOMAL PROTEIN S6"/>
    <property type="match status" value="1"/>
</dbReference>
<dbReference type="GO" id="GO:1990904">
    <property type="term" value="C:ribonucleoprotein complex"/>
    <property type="evidence" value="ECO:0007669"/>
    <property type="project" value="UniProtKB-KW"/>
</dbReference>
<dbReference type="AlphaFoldDB" id="A0AAW5JM31"/>
<evidence type="ECO:0000256" key="8">
    <source>
        <dbReference type="HAMAP-Rule" id="MF_00360"/>
    </source>
</evidence>